<dbReference type="AlphaFoldDB" id="A0AA37HPR0"/>
<dbReference type="EMBL" id="BPQM01000064">
    <property type="protein sequence ID" value="GJD79538.1"/>
    <property type="molecule type" value="Genomic_DNA"/>
</dbReference>
<keyword evidence="1 3" id="KW-0378">Hydrolase</keyword>
<evidence type="ECO:0000256" key="1">
    <source>
        <dbReference type="ARBA" id="ARBA00022801"/>
    </source>
</evidence>
<dbReference type="Pfam" id="PF00857">
    <property type="entry name" value="Isochorismatase"/>
    <property type="match status" value="1"/>
</dbReference>
<dbReference type="Proteomes" id="UP001055108">
    <property type="component" value="Unassembled WGS sequence"/>
</dbReference>
<evidence type="ECO:0000259" key="2">
    <source>
        <dbReference type="Pfam" id="PF00857"/>
    </source>
</evidence>
<accession>A0AA37HPR0</accession>
<dbReference type="InterPro" id="IPR050272">
    <property type="entry name" value="Isochorismatase-like_hydrls"/>
</dbReference>
<reference evidence="3" key="2">
    <citation type="submission" date="2021-08" db="EMBL/GenBank/DDBJ databases">
        <authorList>
            <person name="Tani A."/>
            <person name="Ola A."/>
            <person name="Ogura Y."/>
            <person name="Katsura K."/>
            <person name="Hayashi T."/>
        </authorList>
    </citation>
    <scope>NUCLEOTIDE SEQUENCE</scope>
    <source>
        <strain evidence="3">NBRC 103626</strain>
    </source>
</reference>
<gene>
    <name evidence="3" type="primary">sttH_1</name>
    <name evidence="3" type="ORF">NBEOAGPD_2767</name>
</gene>
<evidence type="ECO:0000313" key="3">
    <source>
        <dbReference type="EMBL" id="GJD79538.1"/>
    </source>
</evidence>
<sequence length="101" mass="10422">MITKAYPNSFVGTDLQAQLDAAGVKDLVLAGFMMHMCINSTARGAFSLGFRPTVVASATATRDLPAPDGSVVPASQLQAASLAALTDLFAVVAPKQNDIRG</sequence>
<protein>
    <submittedName>
        <fullName evidence="3">Streptothricin hydrolase</fullName>
    </submittedName>
</protein>
<dbReference type="PANTHER" id="PTHR43540:SF15">
    <property type="entry name" value="BLR5631 PROTEIN"/>
    <property type="match status" value="1"/>
</dbReference>
<dbReference type="Gene3D" id="3.40.50.850">
    <property type="entry name" value="Isochorismatase-like"/>
    <property type="match status" value="1"/>
</dbReference>
<dbReference type="SUPFAM" id="SSF52499">
    <property type="entry name" value="Isochorismatase-like hydrolases"/>
    <property type="match status" value="1"/>
</dbReference>
<dbReference type="GO" id="GO:0016787">
    <property type="term" value="F:hydrolase activity"/>
    <property type="evidence" value="ECO:0007669"/>
    <property type="project" value="UniProtKB-KW"/>
</dbReference>
<dbReference type="InterPro" id="IPR000868">
    <property type="entry name" value="Isochorismatase-like_dom"/>
</dbReference>
<feature type="domain" description="Isochorismatase-like" evidence="2">
    <location>
        <begin position="2"/>
        <end position="93"/>
    </location>
</feature>
<name>A0AA37HPR0_9HYPH</name>
<proteinExistence type="predicted"/>
<dbReference type="PANTHER" id="PTHR43540">
    <property type="entry name" value="PEROXYUREIDOACRYLATE/UREIDOACRYLATE AMIDOHYDROLASE-RELATED"/>
    <property type="match status" value="1"/>
</dbReference>
<dbReference type="InterPro" id="IPR036380">
    <property type="entry name" value="Isochorismatase-like_sf"/>
</dbReference>
<reference evidence="3" key="1">
    <citation type="journal article" date="2016" name="Front. Microbiol.">
        <title>Genome Sequence of the Piezophilic, Mesophilic Sulfate-Reducing Bacterium Desulfovibrio indicus J2T.</title>
        <authorList>
            <person name="Cao J."/>
            <person name="Maignien L."/>
            <person name="Shao Z."/>
            <person name="Alain K."/>
            <person name="Jebbar M."/>
        </authorList>
    </citation>
    <scope>NUCLEOTIDE SEQUENCE</scope>
    <source>
        <strain evidence="3">NBRC 103626</strain>
    </source>
</reference>
<comment type="caution">
    <text evidence="3">The sequence shown here is derived from an EMBL/GenBank/DDBJ whole genome shotgun (WGS) entry which is preliminary data.</text>
</comment>
<keyword evidence="4" id="KW-1185">Reference proteome</keyword>
<evidence type="ECO:0000313" key="4">
    <source>
        <dbReference type="Proteomes" id="UP001055108"/>
    </source>
</evidence>
<organism evidence="3 4">
    <name type="scientific">Methylobacterium gregans</name>
    <dbReference type="NCBI Taxonomy" id="374424"/>
    <lineage>
        <taxon>Bacteria</taxon>
        <taxon>Pseudomonadati</taxon>
        <taxon>Pseudomonadota</taxon>
        <taxon>Alphaproteobacteria</taxon>
        <taxon>Hyphomicrobiales</taxon>
        <taxon>Methylobacteriaceae</taxon>
        <taxon>Methylobacterium</taxon>
    </lineage>
</organism>